<dbReference type="AlphaFoldDB" id="A0A1Q3CB60"/>
<reference evidence="2" key="1">
    <citation type="submission" date="2016-04" db="EMBL/GenBank/DDBJ databases">
        <title>Cephalotus genome sequencing.</title>
        <authorList>
            <person name="Fukushima K."/>
            <person name="Hasebe M."/>
            <person name="Fang X."/>
        </authorList>
    </citation>
    <scope>NUCLEOTIDE SEQUENCE [LARGE SCALE GENOMIC DNA]</scope>
    <source>
        <strain evidence="2">cv. St1</strain>
    </source>
</reference>
<evidence type="ECO:0000313" key="1">
    <source>
        <dbReference type="EMBL" id="GAV77465.1"/>
    </source>
</evidence>
<name>A0A1Q3CB60_CEPFO</name>
<comment type="caution">
    <text evidence="1">The sequence shown here is derived from an EMBL/GenBank/DDBJ whole genome shotgun (WGS) entry which is preliminary data.</text>
</comment>
<accession>A0A1Q3CB60</accession>
<sequence length="100" mass="11542">MFSLGLGTVTTPAVRGCYTNSTAGICRSKVIKMDFPRYKAEDDPTSWVCRANQYFDYHQTPEDERVPLDSWNLEGDAQMWYQVLKEGHENGPITWQEFTN</sequence>
<dbReference type="EMBL" id="BDDD01001631">
    <property type="protein sequence ID" value="GAV77465.1"/>
    <property type="molecule type" value="Genomic_DNA"/>
</dbReference>
<dbReference type="InParanoid" id="A0A1Q3CB60"/>
<gene>
    <name evidence="1" type="ORF">CFOL_v3_20936</name>
</gene>
<dbReference type="Proteomes" id="UP000187406">
    <property type="component" value="Unassembled WGS sequence"/>
</dbReference>
<dbReference type="OrthoDB" id="1749531at2759"/>
<protein>
    <recommendedName>
        <fullName evidence="3">Retrotransposon gag domain-containing protein</fullName>
    </recommendedName>
</protein>
<evidence type="ECO:0008006" key="3">
    <source>
        <dbReference type="Google" id="ProtNLM"/>
    </source>
</evidence>
<proteinExistence type="predicted"/>
<evidence type="ECO:0000313" key="2">
    <source>
        <dbReference type="Proteomes" id="UP000187406"/>
    </source>
</evidence>
<organism evidence="1 2">
    <name type="scientific">Cephalotus follicularis</name>
    <name type="common">Albany pitcher plant</name>
    <dbReference type="NCBI Taxonomy" id="3775"/>
    <lineage>
        <taxon>Eukaryota</taxon>
        <taxon>Viridiplantae</taxon>
        <taxon>Streptophyta</taxon>
        <taxon>Embryophyta</taxon>
        <taxon>Tracheophyta</taxon>
        <taxon>Spermatophyta</taxon>
        <taxon>Magnoliopsida</taxon>
        <taxon>eudicotyledons</taxon>
        <taxon>Gunneridae</taxon>
        <taxon>Pentapetalae</taxon>
        <taxon>rosids</taxon>
        <taxon>fabids</taxon>
        <taxon>Oxalidales</taxon>
        <taxon>Cephalotaceae</taxon>
        <taxon>Cephalotus</taxon>
    </lineage>
</organism>
<keyword evidence="2" id="KW-1185">Reference proteome</keyword>